<dbReference type="Gene3D" id="3.90.1770.10">
    <property type="entry name" value="PreATP-grasp domain"/>
    <property type="match status" value="1"/>
</dbReference>
<evidence type="ECO:0000256" key="11">
    <source>
        <dbReference type="ARBA" id="ARBA00023160"/>
    </source>
</evidence>
<dbReference type="PROSITE" id="PS50980">
    <property type="entry name" value="COA_CT_NTER"/>
    <property type="match status" value="1"/>
</dbReference>
<dbReference type="InterPro" id="IPR013815">
    <property type="entry name" value="ATP_grasp_subdomain_1"/>
</dbReference>
<dbReference type="FunFam" id="2.40.50.100:FF:000005">
    <property type="entry name" value="Acetyl-CoA carboxylase 1"/>
    <property type="match status" value="1"/>
</dbReference>
<dbReference type="InterPro" id="IPR049076">
    <property type="entry name" value="ACCA"/>
</dbReference>
<keyword evidence="11" id="KW-0275">Fatty acid biosynthesis</keyword>
<dbReference type="GO" id="GO:0003989">
    <property type="term" value="F:acetyl-CoA carboxylase activity"/>
    <property type="evidence" value="ECO:0007669"/>
    <property type="project" value="UniProtKB-EC"/>
</dbReference>
<dbReference type="SUPFAM" id="SSF51246">
    <property type="entry name" value="Rudiment single hybrid motif"/>
    <property type="match status" value="1"/>
</dbReference>
<organism evidence="22 23">
    <name type="scientific">Rattus norvegicus</name>
    <name type="common">Rat</name>
    <dbReference type="NCBI Taxonomy" id="10116"/>
    <lineage>
        <taxon>Eukaryota</taxon>
        <taxon>Metazoa</taxon>
        <taxon>Chordata</taxon>
        <taxon>Craniata</taxon>
        <taxon>Vertebrata</taxon>
        <taxon>Euteleostomi</taxon>
        <taxon>Mammalia</taxon>
        <taxon>Eutheria</taxon>
        <taxon>Euarchontoglires</taxon>
        <taxon>Glires</taxon>
        <taxon>Rodentia</taxon>
        <taxon>Myomorpha</taxon>
        <taxon>Muroidea</taxon>
        <taxon>Muridae</taxon>
        <taxon>Murinae</taxon>
        <taxon>Rattus</taxon>
    </lineage>
</organism>
<dbReference type="PROSITE" id="PS50968">
    <property type="entry name" value="BIOTINYL_LIPOYL"/>
    <property type="match status" value="1"/>
</dbReference>
<evidence type="ECO:0000256" key="14">
    <source>
        <dbReference type="ARBA" id="ARBA00023268"/>
    </source>
</evidence>
<dbReference type="InterPro" id="IPR011054">
    <property type="entry name" value="Rudment_hybrid_motif"/>
</dbReference>
<evidence type="ECO:0000256" key="13">
    <source>
        <dbReference type="ARBA" id="ARBA00023267"/>
    </source>
</evidence>
<keyword evidence="14" id="KW-0511">Multifunctional enzyme</keyword>
<dbReference type="Gene3D" id="3.30.470.20">
    <property type="entry name" value="ATP-grasp fold, B domain"/>
    <property type="match status" value="1"/>
</dbReference>
<evidence type="ECO:0000256" key="2">
    <source>
        <dbReference type="ARBA" id="ARBA00004956"/>
    </source>
</evidence>
<reference evidence="22 23" key="1">
    <citation type="submission" date="2005-07" db="EMBL/GenBank/DDBJ databases">
        <authorList>
            <person name="Mural R.J."/>
            <person name="Li P.W."/>
            <person name="Adams M.D."/>
            <person name="Amanatides P.G."/>
            <person name="Baden-Tillson H."/>
            <person name="Barnstead M."/>
            <person name="Chin S.H."/>
            <person name="Dew I."/>
            <person name="Evans C.A."/>
            <person name="Ferriera S."/>
            <person name="Flanigan M."/>
            <person name="Fosler C."/>
            <person name="Glodek A."/>
            <person name="Gu Z."/>
            <person name="Holt R.A."/>
            <person name="Jennings D."/>
            <person name="Kraft C.L."/>
            <person name="Lu F."/>
            <person name="Nguyen T."/>
            <person name="Nusskern D.R."/>
            <person name="Pfannkoch C.M."/>
            <person name="Sitter C."/>
            <person name="Sutton G.G."/>
            <person name="Venter J.C."/>
            <person name="Wang Z."/>
            <person name="Woodage T."/>
            <person name="Zheng X.H."/>
            <person name="Zhong F."/>
        </authorList>
    </citation>
    <scope>NUCLEOTIDE SEQUENCE [LARGE SCALE GENOMIC DNA]</scope>
    <source>
        <strain>BN</strain>
        <strain evidence="23">Sprague-Dawley</strain>
    </source>
</reference>
<dbReference type="Gene3D" id="2.40.50.100">
    <property type="match status" value="1"/>
</dbReference>
<keyword evidence="6" id="KW-0436">Ligase</keyword>
<accession>A6J208</accession>
<evidence type="ECO:0000256" key="7">
    <source>
        <dbReference type="ARBA" id="ARBA00022741"/>
    </source>
</evidence>
<keyword evidence="9 16" id="KW-0067">ATP-binding</keyword>
<keyword evidence="5" id="KW-0021">Allosteric enzyme</keyword>
<keyword evidence="4" id="KW-0444">Lipid biosynthesis</keyword>
<feature type="domain" description="CoA carboxyltransferase C-terminal" evidence="21">
    <location>
        <begin position="1562"/>
        <end position="1871"/>
    </location>
</feature>
<evidence type="ECO:0000256" key="3">
    <source>
        <dbReference type="ARBA" id="ARBA00013058"/>
    </source>
</evidence>
<evidence type="ECO:0000259" key="18">
    <source>
        <dbReference type="PROSITE" id="PS50975"/>
    </source>
</evidence>
<evidence type="ECO:0000259" key="20">
    <source>
        <dbReference type="PROSITE" id="PS50980"/>
    </source>
</evidence>
<evidence type="ECO:0000256" key="9">
    <source>
        <dbReference type="ARBA" id="ARBA00022840"/>
    </source>
</evidence>
<dbReference type="PROSITE" id="PS50975">
    <property type="entry name" value="ATP_GRASP"/>
    <property type="match status" value="1"/>
</dbReference>
<sequence length="1871" mass="209772">MRSIRRWAYEMFRNERAIRFVVMVTPEDLKANAEYIKMADQYVPVPGGPNNNNYANVELIIDIAKRIPVQAVWAGWGHASENPKLPELLCKHEIAFLGPPSEAMWALGDKISSTIVAQTLQIPTLPWSGSGLTVEWTEDSQHQGKCISVPEDVYEQGCVRDVDEGLQAAEKVGFPLMIKASEGGGGKGIRRAESAEDFPMLFRQVQSEIPGSPIFLMKLAQNARHLEVQVLADQYGNAVSLFGRDCSIQRRHQKIIEEAPATIAAPAVFEFMEQCAVLLAKTVGYVSAGTVEYLYSQDGSFHFLELNPRLQVEHPCTEMIADVNLPAAQLQIAMGVPLHRLKDIRLLYGESPWGVTPVSFETPLSPPIARGHVIAARITSENPDEASVGPRVSTNCRLAAEGGPWSMGFKPSSGTVQELNFRSNKNVWGYFSVAAAGGLHEFADSQFGHCFSWGENREEAISNMVVALKELSIRGDFRTTVEYLVNLLETESFQNNDIDTGWLDHLIAQRVQAEKPDIMLGVVCGALNVADAMFRTCMTEFLHSLERGQVLPADSLLNIVDVELIYGGIKYVLKVARQSLTMFVLIMNGCHIEIDAHRLNDGGLLLSYNGSSYTTYMKEEVDSYRITIGNKTCVFEKENDPTVLRSPSAGKLMQYTVEDGQHVEVGSSYAEMEVMKMIMTLNVQESGRVKYIKRPGAVLEAGCVVAKLELDDPSKVHAAQPFTGELPAQQTLPILGERLHQVFHSVLENLTNVMNGYCLPEPFFSMKLKDWVEKLMMTLRHPSLPLLELQEIMTSVAGRIPVPVEKAVRRVMAQYASNITSVLCQFPSQQKLILSETTIFDVLPTFFYHANKVVCMASLEVYVRRGYIAYELNSLQHRELPDGTCVVEFQFMLPSSHPNRMAMPINVSDPDLLRHSKELFMDSGFSPLCQRMGAMVAFRRFEEFTRNFDEVISCFANVPTDTPLFSKACTSLYSEEDSKSLQEEPIHILNVAIQCADHMEDERLVPVFRAFVQSKFAEDRIYRHLEPALAFQLELSRMRNFDLTAVPCANHKMHLYLGAAKVKEGLEVTDHRFFIRAIIRHSDLITKEASFEYLQNEGERLLLEAMDELEVAFNNTSVRTDCNHIFLNFVPTVIMDPLKIEESVRAMVMRYGSRLWKLRVLQAEVKINIRQTTSDCAVPIRLFITNESGYYLDISLYKEVTDSRSGNIMFHSFGNKQGSLHGMLINTPYVTKDLLQAKRFQAQSLGTTYVYDFPEMFRQALFKLWGSPEKYPKDILTYTELVLDSQGQLVEMNRLPGCNEVGMVVFKMRFKTPEYPEGRDTIVIGNDITFQIGSFGIGEDFLYLRASEMARTEGIPQIYLAANSGARMGLSEEIKQIFQVAWVDPEDPYKGFRYLYLTPQDYTQISSQNSVHCKHIEDEGESRYVIVDVIGKDSSLGVENLRGSGMIAGEASLAYEKNVTISMVTCRAIGIGAYLVRLGQRVIQVENSHIILTGAGALNKVLGREVYTSNNQLGGVQIMHTNGVSHVTVPDDFEGVCTILEWLSYIPKDNQSPVPIITPSDPIDREIEFTPTKAPYDPRWLLAGRPHPTLKGTWQSGFFDHGSFKEIMAPWAQTVVTGRARLGGIPVGVIAVETRSVEVAVPADPANLDSEAKIIQQAGQVWFPDSAFKTAQVIRDFNQEHLPLMIFANWRGFSGGMKDMYEQMLKFGAYIVDSLRLFKQPVLIYIPPGAELRGGAWVVLDSSINPLCIEMYADKESRGGVLEPEGTVEIKFRKKDLVKTIRRIDPVCKKLLGQLGTAQLPDKDRKELESQLKAREDLLLPIYHQVAVQFADLHDTPGHMLEKGIISDVLEWKTHVPTSTGGCAGCCWRHR</sequence>
<dbReference type="FunFam" id="3.40.50.20:FF:000005">
    <property type="entry name" value="acetyl-CoA carboxylase isoform X2"/>
    <property type="match status" value="1"/>
</dbReference>
<evidence type="ECO:0000259" key="21">
    <source>
        <dbReference type="PROSITE" id="PS50989"/>
    </source>
</evidence>
<dbReference type="InterPro" id="IPR011761">
    <property type="entry name" value="ATP-grasp"/>
</dbReference>
<dbReference type="Pfam" id="PF00289">
    <property type="entry name" value="Biotin_carb_N"/>
    <property type="match status" value="1"/>
</dbReference>
<dbReference type="Proteomes" id="UP000234681">
    <property type="component" value="Chromosome 12"/>
</dbReference>
<dbReference type="FunFam" id="3.30.1490.20:FF:000003">
    <property type="entry name" value="acetyl-CoA carboxylase isoform X1"/>
    <property type="match status" value="1"/>
</dbReference>
<comment type="pathway">
    <text evidence="2">Lipid metabolism; malonyl-CoA biosynthesis; malonyl-CoA from acetyl-CoA: step 1/1.</text>
</comment>
<protein>
    <recommendedName>
        <fullName evidence="3">acetyl-CoA carboxylase</fullName>
        <ecNumber evidence="3">6.4.1.2</ecNumber>
    </recommendedName>
</protein>
<evidence type="ECO:0000256" key="6">
    <source>
        <dbReference type="ARBA" id="ARBA00022598"/>
    </source>
</evidence>
<keyword evidence="12" id="KW-0464">Manganese</keyword>
<dbReference type="PROSITE" id="PS00866">
    <property type="entry name" value="CPSASE_1"/>
    <property type="match status" value="1"/>
</dbReference>
<dbReference type="PROSITE" id="PS50989">
    <property type="entry name" value="COA_CT_CTER"/>
    <property type="match status" value="1"/>
</dbReference>
<dbReference type="Pfam" id="PF08326">
    <property type="entry name" value="ACC_central"/>
    <property type="match status" value="2"/>
</dbReference>
<dbReference type="SUPFAM" id="SSF56059">
    <property type="entry name" value="Glutathione synthetase ATP-binding domain-like"/>
    <property type="match status" value="1"/>
</dbReference>
<dbReference type="InterPro" id="IPR011764">
    <property type="entry name" value="Biotin_carboxylation_dom"/>
</dbReference>
<dbReference type="Gene3D" id="2.40.460.10">
    <property type="entry name" value="Biotin dependent carboxylase carboxyltransferase"/>
    <property type="match status" value="1"/>
</dbReference>
<feature type="domain" description="Biotin carboxylation" evidence="19">
    <location>
        <begin position="1"/>
        <end position="508"/>
    </location>
</feature>
<evidence type="ECO:0000256" key="1">
    <source>
        <dbReference type="ARBA" id="ARBA00001953"/>
    </source>
</evidence>
<dbReference type="InterPro" id="IPR011053">
    <property type="entry name" value="Single_hybrid_motif"/>
</dbReference>
<keyword evidence="7 16" id="KW-0547">Nucleotide-binding</keyword>
<keyword evidence="10" id="KW-0443">Lipid metabolism</keyword>
<dbReference type="SUPFAM" id="SSF52096">
    <property type="entry name" value="ClpP/crotonase"/>
    <property type="match status" value="2"/>
</dbReference>
<dbReference type="InterPro" id="IPR000089">
    <property type="entry name" value="Biotin_lipoyl"/>
</dbReference>
<dbReference type="SUPFAM" id="SSF51230">
    <property type="entry name" value="Single hybrid motif"/>
    <property type="match status" value="1"/>
</dbReference>
<dbReference type="PANTHER" id="PTHR45728:SF1">
    <property type="entry name" value="ACETYL-COA CARBOXYLASE 2"/>
    <property type="match status" value="1"/>
</dbReference>
<evidence type="ECO:0000256" key="4">
    <source>
        <dbReference type="ARBA" id="ARBA00022516"/>
    </source>
</evidence>
<dbReference type="InterPro" id="IPR011762">
    <property type="entry name" value="COA_CT_N"/>
</dbReference>
<dbReference type="Pfam" id="PF02785">
    <property type="entry name" value="Biotin_carb_C"/>
    <property type="match status" value="1"/>
</dbReference>
<name>A6J208_RAT</name>
<evidence type="ECO:0000256" key="10">
    <source>
        <dbReference type="ARBA" id="ARBA00023098"/>
    </source>
</evidence>
<dbReference type="FunFam" id="3.30.470.20:FF:000005">
    <property type="entry name" value="Acetyl-CoA carboxylase 1"/>
    <property type="match status" value="1"/>
</dbReference>
<dbReference type="Gene3D" id="3.90.226.10">
    <property type="entry name" value="2-enoyl-CoA Hydratase, Chain A, domain 1"/>
    <property type="match status" value="2"/>
</dbReference>
<comment type="catalytic activity">
    <reaction evidence="15">
        <text>hydrogencarbonate + acetyl-CoA + ATP = malonyl-CoA + ADP + phosphate + H(+)</text>
        <dbReference type="Rhea" id="RHEA:11308"/>
        <dbReference type="ChEBI" id="CHEBI:15378"/>
        <dbReference type="ChEBI" id="CHEBI:17544"/>
        <dbReference type="ChEBI" id="CHEBI:30616"/>
        <dbReference type="ChEBI" id="CHEBI:43474"/>
        <dbReference type="ChEBI" id="CHEBI:57288"/>
        <dbReference type="ChEBI" id="CHEBI:57384"/>
        <dbReference type="ChEBI" id="CHEBI:456216"/>
        <dbReference type="EC" id="6.4.1.2"/>
    </reaction>
    <physiologicalReaction direction="left-to-right" evidence="15">
        <dbReference type="Rhea" id="RHEA:11309"/>
    </physiologicalReaction>
</comment>
<dbReference type="GO" id="GO:0005524">
    <property type="term" value="F:ATP binding"/>
    <property type="evidence" value="ECO:0007669"/>
    <property type="project" value="UniProtKB-UniRule"/>
</dbReference>
<keyword evidence="8" id="KW-0276">Fatty acid metabolism</keyword>
<dbReference type="CDD" id="cd06850">
    <property type="entry name" value="biotinyl_domain"/>
    <property type="match status" value="1"/>
</dbReference>
<dbReference type="GO" id="GO:0046872">
    <property type="term" value="F:metal ion binding"/>
    <property type="evidence" value="ECO:0007669"/>
    <property type="project" value="InterPro"/>
</dbReference>
<gene>
    <name evidence="22" type="ORF">rCG_21100</name>
</gene>
<evidence type="ECO:0000256" key="5">
    <source>
        <dbReference type="ARBA" id="ARBA00022533"/>
    </source>
</evidence>
<feature type="domain" description="ATP-grasp" evidence="18">
    <location>
        <begin position="143"/>
        <end position="334"/>
    </location>
</feature>
<feature type="domain" description="CoA carboxyltransferase N-terminal" evidence="20">
    <location>
        <begin position="1228"/>
        <end position="1558"/>
    </location>
</feature>
<dbReference type="InterPro" id="IPR016185">
    <property type="entry name" value="PreATP-grasp_dom_sf"/>
</dbReference>
<dbReference type="InterPro" id="IPR005482">
    <property type="entry name" value="Biotin_COase_C"/>
</dbReference>
<dbReference type="FunFam" id="2.40.460.10:FF:000001">
    <property type="entry name" value="Acetyl-CoA carboxylase 1"/>
    <property type="match status" value="1"/>
</dbReference>
<dbReference type="Pfam" id="PF21385">
    <property type="entry name" value="ACCA_BT"/>
    <property type="match status" value="1"/>
</dbReference>
<evidence type="ECO:0000256" key="12">
    <source>
        <dbReference type="ARBA" id="ARBA00023211"/>
    </source>
</evidence>
<dbReference type="FunFam" id="3.90.226.10:FF:000010">
    <property type="entry name" value="acetyl-CoA carboxylase isoform X2"/>
    <property type="match status" value="1"/>
</dbReference>
<feature type="domain" description="Lipoyl-binding" evidence="17">
    <location>
        <begin position="635"/>
        <end position="709"/>
    </location>
</feature>
<dbReference type="PROSITE" id="PS50979">
    <property type="entry name" value="BC"/>
    <property type="match status" value="1"/>
</dbReference>
<evidence type="ECO:0000256" key="8">
    <source>
        <dbReference type="ARBA" id="ARBA00022832"/>
    </source>
</evidence>
<dbReference type="GO" id="GO:0006633">
    <property type="term" value="P:fatty acid biosynthetic process"/>
    <property type="evidence" value="ECO:0007669"/>
    <property type="project" value="UniProtKB-KW"/>
</dbReference>
<evidence type="ECO:0000313" key="23">
    <source>
        <dbReference type="Proteomes" id="UP000234681"/>
    </source>
</evidence>
<dbReference type="Gene3D" id="3.30.1490.20">
    <property type="entry name" value="ATP-grasp fold, A domain"/>
    <property type="match status" value="1"/>
</dbReference>
<evidence type="ECO:0000256" key="16">
    <source>
        <dbReference type="PROSITE-ProRule" id="PRU00409"/>
    </source>
</evidence>
<keyword evidence="13" id="KW-0092">Biotin</keyword>
<proteinExistence type="predicted"/>
<dbReference type="Pfam" id="PF02786">
    <property type="entry name" value="CPSase_L_D2"/>
    <property type="match status" value="1"/>
</dbReference>
<dbReference type="EMBL" id="CH473973">
    <property type="protein sequence ID" value="EDM13947.1"/>
    <property type="molecule type" value="Genomic_DNA"/>
</dbReference>
<dbReference type="SMART" id="SM00878">
    <property type="entry name" value="Biotin_carb_C"/>
    <property type="match status" value="1"/>
</dbReference>
<evidence type="ECO:0000256" key="15">
    <source>
        <dbReference type="ARBA" id="ARBA00047488"/>
    </source>
</evidence>
<dbReference type="Gene3D" id="3.40.50.20">
    <property type="match status" value="1"/>
</dbReference>
<evidence type="ECO:0000259" key="19">
    <source>
        <dbReference type="PROSITE" id="PS50979"/>
    </source>
</evidence>
<dbReference type="InterPro" id="IPR013537">
    <property type="entry name" value="AcCoA_COase_cen"/>
</dbReference>
<dbReference type="PROSITE" id="PS00867">
    <property type="entry name" value="CPSASE_2"/>
    <property type="match status" value="1"/>
</dbReference>
<dbReference type="InterPro" id="IPR029045">
    <property type="entry name" value="ClpP/crotonase-like_dom_sf"/>
</dbReference>
<dbReference type="SUPFAM" id="SSF52440">
    <property type="entry name" value="PreATP-grasp domain"/>
    <property type="match status" value="1"/>
</dbReference>
<dbReference type="InterPro" id="IPR005481">
    <property type="entry name" value="BC-like_N"/>
</dbReference>
<dbReference type="PANTHER" id="PTHR45728">
    <property type="entry name" value="ACETYL-COA CARBOXYLASE, ISOFORM A"/>
    <property type="match status" value="1"/>
</dbReference>
<comment type="cofactor">
    <cofactor evidence="1">
        <name>biotin</name>
        <dbReference type="ChEBI" id="CHEBI:57586"/>
    </cofactor>
</comment>
<dbReference type="InterPro" id="IPR011763">
    <property type="entry name" value="COA_CT_C"/>
</dbReference>
<dbReference type="Pfam" id="PF01039">
    <property type="entry name" value="Carboxyl_trans"/>
    <property type="match status" value="1"/>
</dbReference>
<dbReference type="FunFam" id="3.90.1770.10:FF:000001">
    <property type="entry name" value="acetyl-CoA carboxylase 1"/>
    <property type="match status" value="1"/>
</dbReference>
<dbReference type="InterPro" id="IPR034733">
    <property type="entry name" value="AcCoA_carboxyl_beta"/>
</dbReference>
<dbReference type="InterPro" id="IPR005479">
    <property type="entry name" value="CPAse_ATP-bd"/>
</dbReference>
<dbReference type="InterPro" id="IPR049074">
    <property type="entry name" value="ACCA_BT"/>
</dbReference>
<dbReference type="Pfam" id="PF00364">
    <property type="entry name" value="Biotin_lipoyl"/>
    <property type="match status" value="1"/>
</dbReference>
<dbReference type="EC" id="6.4.1.2" evidence="3"/>
<evidence type="ECO:0000313" key="22">
    <source>
        <dbReference type="EMBL" id="EDM13947.1"/>
    </source>
</evidence>
<evidence type="ECO:0000259" key="17">
    <source>
        <dbReference type="PROSITE" id="PS50968"/>
    </source>
</evidence>